<dbReference type="SUPFAM" id="SSF103473">
    <property type="entry name" value="MFS general substrate transporter"/>
    <property type="match status" value="1"/>
</dbReference>
<feature type="transmembrane region" description="Helical" evidence="7">
    <location>
        <begin position="379"/>
        <end position="400"/>
    </location>
</feature>
<dbReference type="PANTHER" id="PTHR43791">
    <property type="entry name" value="PERMEASE-RELATED"/>
    <property type="match status" value="1"/>
</dbReference>
<dbReference type="InterPro" id="IPR020846">
    <property type="entry name" value="MFS_dom"/>
</dbReference>
<dbReference type="PROSITE" id="PS50850">
    <property type="entry name" value="MFS"/>
    <property type="match status" value="1"/>
</dbReference>
<keyword evidence="3 7" id="KW-0812">Transmembrane</keyword>
<evidence type="ECO:0000256" key="2">
    <source>
        <dbReference type="ARBA" id="ARBA00022448"/>
    </source>
</evidence>
<dbReference type="InterPro" id="IPR011701">
    <property type="entry name" value="MFS"/>
</dbReference>
<comment type="subcellular location">
    <subcellularLocation>
        <location evidence="1">Membrane</location>
        <topology evidence="1">Multi-pass membrane protein</topology>
    </subcellularLocation>
</comment>
<feature type="transmembrane region" description="Helical" evidence="7">
    <location>
        <begin position="124"/>
        <end position="143"/>
    </location>
</feature>
<feature type="transmembrane region" description="Helical" evidence="7">
    <location>
        <begin position="412"/>
        <end position="434"/>
    </location>
</feature>
<evidence type="ECO:0000259" key="8">
    <source>
        <dbReference type="PROSITE" id="PS50850"/>
    </source>
</evidence>
<evidence type="ECO:0000256" key="3">
    <source>
        <dbReference type="ARBA" id="ARBA00022692"/>
    </source>
</evidence>
<dbReference type="Gene3D" id="1.20.1250.20">
    <property type="entry name" value="MFS general substrate transporter like domains"/>
    <property type="match status" value="2"/>
</dbReference>
<reference evidence="9 10" key="1">
    <citation type="submission" date="2024-06" db="EMBL/GenBank/DDBJ databases">
        <title>Complete genome of Phlyctema vagabunda strain 19-DSS-EL-015.</title>
        <authorList>
            <person name="Fiorenzani C."/>
        </authorList>
    </citation>
    <scope>NUCLEOTIDE SEQUENCE [LARGE SCALE GENOMIC DNA]</scope>
    <source>
        <strain evidence="9 10">19-DSS-EL-015</strain>
    </source>
</reference>
<sequence>MVDVDASSSGASLEVDQKPVQQWDENAEKKVGVTDTDDAPAFDEGQTRKLLRKMDRHLVPFLAVLYLLSFLDRTNIGNARLFGLEADLGMEGLDYNIALAVFFPPYVAAEIPSNMMMKRYRPSIWLTIIMVAWGLCVTFMGFVNNLTGLIIARVFLGICEGGLFPGVTYYITLWYRRHECGYRMAVFFSAATAAGAFGGLLARGIGSMDGVGGKAGWAWIFILEGLLTLAVASVAWWAINDYPSTAKFLTAEEKVEVARRLKADRNSLADEFDVKYFWDALKDWKIYGHMLITIGIYTPLYSISLFLPTIIRTMGNGQYSPETSQLLSVPPYVVGCVFTIGAGLYADKLKQRGIFMLTFEAVAIIGWVLLISSDKPANQYIGTFFCVSGIYPLVPLGVAWNGNNIGGSLKRGVGIAMHVGFGNLGGVIASFMYMTKDSPRFLPGHGTLIGLISMSFVVTLIMTTYLRRENARRDREYTSPELYTEEQKLAERDRGDYASFYRYTI</sequence>
<accession>A0ABR4PQ51</accession>
<dbReference type="EMBL" id="JBFCZG010000002">
    <property type="protein sequence ID" value="KAL3425445.1"/>
    <property type="molecule type" value="Genomic_DNA"/>
</dbReference>
<evidence type="ECO:0000256" key="6">
    <source>
        <dbReference type="SAM" id="MobiDB-lite"/>
    </source>
</evidence>
<evidence type="ECO:0000256" key="5">
    <source>
        <dbReference type="ARBA" id="ARBA00023136"/>
    </source>
</evidence>
<comment type="caution">
    <text evidence="9">The sequence shown here is derived from an EMBL/GenBank/DDBJ whole genome shotgun (WGS) entry which is preliminary data.</text>
</comment>
<organism evidence="9 10">
    <name type="scientific">Phlyctema vagabunda</name>
    <dbReference type="NCBI Taxonomy" id="108571"/>
    <lineage>
        <taxon>Eukaryota</taxon>
        <taxon>Fungi</taxon>
        <taxon>Dikarya</taxon>
        <taxon>Ascomycota</taxon>
        <taxon>Pezizomycotina</taxon>
        <taxon>Leotiomycetes</taxon>
        <taxon>Helotiales</taxon>
        <taxon>Dermateaceae</taxon>
        <taxon>Phlyctema</taxon>
    </lineage>
</organism>
<feature type="region of interest" description="Disordered" evidence="6">
    <location>
        <begin position="1"/>
        <end position="30"/>
    </location>
</feature>
<feature type="domain" description="Major facilitator superfamily (MFS) profile" evidence="8">
    <location>
        <begin position="58"/>
        <end position="471"/>
    </location>
</feature>
<feature type="transmembrane region" description="Helical" evidence="7">
    <location>
        <begin position="327"/>
        <end position="346"/>
    </location>
</feature>
<dbReference type="InterPro" id="IPR036259">
    <property type="entry name" value="MFS_trans_sf"/>
</dbReference>
<dbReference type="Proteomes" id="UP001629113">
    <property type="component" value="Unassembled WGS sequence"/>
</dbReference>
<evidence type="ECO:0000313" key="10">
    <source>
        <dbReference type="Proteomes" id="UP001629113"/>
    </source>
</evidence>
<evidence type="ECO:0000256" key="4">
    <source>
        <dbReference type="ARBA" id="ARBA00022989"/>
    </source>
</evidence>
<keyword evidence="5 7" id="KW-0472">Membrane</keyword>
<feature type="transmembrane region" description="Helical" evidence="7">
    <location>
        <begin position="353"/>
        <end position="373"/>
    </location>
</feature>
<proteinExistence type="predicted"/>
<feature type="transmembrane region" description="Helical" evidence="7">
    <location>
        <begin position="58"/>
        <end position="75"/>
    </location>
</feature>
<feature type="transmembrane region" description="Helical" evidence="7">
    <location>
        <begin position="217"/>
        <end position="239"/>
    </location>
</feature>
<feature type="transmembrane region" description="Helical" evidence="7">
    <location>
        <begin position="149"/>
        <end position="172"/>
    </location>
</feature>
<feature type="transmembrane region" description="Helical" evidence="7">
    <location>
        <begin position="95"/>
        <end position="112"/>
    </location>
</feature>
<evidence type="ECO:0000313" key="9">
    <source>
        <dbReference type="EMBL" id="KAL3425445.1"/>
    </source>
</evidence>
<keyword evidence="2" id="KW-0813">Transport</keyword>
<evidence type="ECO:0000256" key="7">
    <source>
        <dbReference type="SAM" id="Phobius"/>
    </source>
</evidence>
<keyword evidence="10" id="KW-1185">Reference proteome</keyword>
<feature type="transmembrane region" description="Helical" evidence="7">
    <location>
        <begin position="184"/>
        <end position="205"/>
    </location>
</feature>
<feature type="compositionally biased region" description="Polar residues" evidence="6">
    <location>
        <begin position="1"/>
        <end position="11"/>
    </location>
</feature>
<dbReference type="Pfam" id="PF07690">
    <property type="entry name" value="MFS_1"/>
    <property type="match status" value="1"/>
</dbReference>
<feature type="transmembrane region" description="Helical" evidence="7">
    <location>
        <begin position="446"/>
        <end position="466"/>
    </location>
</feature>
<keyword evidence="4 7" id="KW-1133">Transmembrane helix</keyword>
<feature type="transmembrane region" description="Helical" evidence="7">
    <location>
        <begin position="286"/>
        <end position="307"/>
    </location>
</feature>
<dbReference type="PANTHER" id="PTHR43791:SF57">
    <property type="entry name" value="MAJOR FACILITATOR SUPERFAMILY (MFS) PROFILE DOMAIN-CONTAINING PROTEIN"/>
    <property type="match status" value="1"/>
</dbReference>
<gene>
    <name evidence="9" type="ORF">PVAG01_02236</name>
</gene>
<name>A0ABR4PQ51_9HELO</name>
<protein>
    <submittedName>
        <fullName evidence="9">High-affinity nicotinic acid transporter</fullName>
    </submittedName>
</protein>
<evidence type="ECO:0000256" key="1">
    <source>
        <dbReference type="ARBA" id="ARBA00004141"/>
    </source>
</evidence>